<dbReference type="EMBL" id="KK584574">
    <property type="protein sequence ID" value="KDO15770.1"/>
    <property type="molecule type" value="Genomic_DNA"/>
</dbReference>
<dbReference type="KEGG" id="spar:SPRG_18691"/>
<dbReference type="SUPFAM" id="SSF161111">
    <property type="entry name" value="Cation efflux protein transmembrane domain-like"/>
    <property type="match status" value="1"/>
</dbReference>
<reference evidence="6 7" key="1">
    <citation type="journal article" date="2013" name="PLoS Genet.">
        <title>Distinctive expansion of potential virulence genes in the genome of the oomycete fish pathogen Saprolegnia parasitica.</title>
        <authorList>
            <person name="Jiang R.H."/>
            <person name="de Bruijn I."/>
            <person name="Haas B.J."/>
            <person name="Belmonte R."/>
            <person name="Lobach L."/>
            <person name="Christie J."/>
            <person name="van den Ackerveken G."/>
            <person name="Bottin A."/>
            <person name="Bulone V."/>
            <person name="Diaz-Moreno S.M."/>
            <person name="Dumas B."/>
            <person name="Fan L."/>
            <person name="Gaulin E."/>
            <person name="Govers F."/>
            <person name="Grenville-Briggs L.J."/>
            <person name="Horner N.R."/>
            <person name="Levin J.Z."/>
            <person name="Mammella M."/>
            <person name="Meijer H.J."/>
            <person name="Morris P."/>
            <person name="Nusbaum C."/>
            <person name="Oome S."/>
            <person name="Phillips A.J."/>
            <person name="van Rooyen D."/>
            <person name="Rzeszutek E."/>
            <person name="Saraiva M."/>
            <person name="Secombes C.J."/>
            <person name="Seidl M.F."/>
            <person name="Snel B."/>
            <person name="Stassen J.H."/>
            <person name="Sykes S."/>
            <person name="Tripathy S."/>
            <person name="van den Berg H."/>
            <person name="Vega-Arreguin J.C."/>
            <person name="Wawra S."/>
            <person name="Young S.K."/>
            <person name="Zeng Q."/>
            <person name="Dieguez-Uribeondo J."/>
            <person name="Russ C."/>
            <person name="Tyler B.M."/>
            <person name="van West P."/>
        </authorList>
    </citation>
    <scope>NUCLEOTIDE SEQUENCE [LARGE SCALE GENOMIC DNA]</scope>
    <source>
        <strain evidence="6 7">CBS 223.65</strain>
    </source>
</reference>
<dbReference type="OrthoDB" id="9944568at2759"/>
<gene>
    <name evidence="6" type="ORF">SPRG_18691</name>
</gene>
<keyword evidence="4 5" id="KW-0472">Membrane</keyword>
<evidence type="ECO:0000256" key="5">
    <source>
        <dbReference type="SAM" id="Phobius"/>
    </source>
</evidence>
<dbReference type="GO" id="GO:0016020">
    <property type="term" value="C:membrane"/>
    <property type="evidence" value="ECO:0007669"/>
    <property type="project" value="UniProtKB-SubCell"/>
</dbReference>
<evidence type="ECO:0000256" key="1">
    <source>
        <dbReference type="ARBA" id="ARBA00004141"/>
    </source>
</evidence>
<dbReference type="Proteomes" id="UP000030745">
    <property type="component" value="Unassembled WGS sequence"/>
</dbReference>
<evidence type="ECO:0000256" key="3">
    <source>
        <dbReference type="ARBA" id="ARBA00022989"/>
    </source>
</evidence>
<comment type="subcellular location">
    <subcellularLocation>
        <location evidence="1">Membrane</location>
        <topology evidence="1">Multi-pass membrane protein</topology>
    </subcellularLocation>
</comment>
<feature type="transmembrane region" description="Helical" evidence="5">
    <location>
        <begin position="31"/>
        <end position="55"/>
    </location>
</feature>
<organism evidence="6 7">
    <name type="scientific">Saprolegnia parasitica (strain CBS 223.65)</name>
    <dbReference type="NCBI Taxonomy" id="695850"/>
    <lineage>
        <taxon>Eukaryota</taxon>
        <taxon>Sar</taxon>
        <taxon>Stramenopiles</taxon>
        <taxon>Oomycota</taxon>
        <taxon>Saprolegniomycetes</taxon>
        <taxon>Saprolegniales</taxon>
        <taxon>Saprolegniaceae</taxon>
        <taxon>Saprolegnia</taxon>
    </lineage>
</organism>
<accession>A0A067BGB8</accession>
<dbReference type="VEuPathDB" id="FungiDB:SPRG_18691"/>
<proteinExistence type="predicted"/>
<dbReference type="AlphaFoldDB" id="A0A067BGB8"/>
<keyword evidence="3 5" id="KW-1133">Transmembrane helix</keyword>
<evidence type="ECO:0000256" key="2">
    <source>
        <dbReference type="ARBA" id="ARBA00022692"/>
    </source>
</evidence>
<dbReference type="InterPro" id="IPR027469">
    <property type="entry name" value="Cation_efflux_TMD_sf"/>
</dbReference>
<feature type="non-terminal residue" evidence="6">
    <location>
        <position position="58"/>
    </location>
</feature>
<dbReference type="RefSeq" id="XP_012213522.1">
    <property type="nucleotide sequence ID" value="XM_012358132.1"/>
</dbReference>
<evidence type="ECO:0000256" key="4">
    <source>
        <dbReference type="ARBA" id="ARBA00023136"/>
    </source>
</evidence>
<evidence type="ECO:0000313" key="6">
    <source>
        <dbReference type="EMBL" id="KDO15770.1"/>
    </source>
</evidence>
<evidence type="ECO:0000313" key="7">
    <source>
        <dbReference type="Proteomes" id="UP000030745"/>
    </source>
</evidence>
<keyword evidence="7" id="KW-1185">Reference proteome</keyword>
<protein>
    <submittedName>
        <fullName evidence="6">Uncharacterized protein</fullName>
    </submittedName>
</protein>
<name>A0A067BGB8_SAPPC</name>
<sequence>MAAMNEASPLVPAKSAPLNEGALRAKTKLQWACLFALVFMFAEVVGGFMAGSLAIMTD</sequence>
<keyword evidence="2 5" id="KW-0812">Transmembrane</keyword>
<dbReference type="GeneID" id="24140213"/>